<dbReference type="InterPro" id="IPR036188">
    <property type="entry name" value="FAD/NAD-bd_sf"/>
</dbReference>
<keyword evidence="2" id="KW-1185">Reference proteome</keyword>
<dbReference type="OrthoDB" id="9790035at2"/>
<protein>
    <submittedName>
        <fullName evidence="1">FAD-dependent oxidoreductase</fullName>
    </submittedName>
</protein>
<accession>A0A3Q9FWY6</accession>
<dbReference type="AlphaFoldDB" id="A0A3Q9FWY6"/>
<name>A0A3Q9FWY6_STRLT</name>
<evidence type="ECO:0000313" key="1">
    <source>
        <dbReference type="EMBL" id="AZQ70553.1"/>
    </source>
</evidence>
<dbReference type="PRINTS" id="PR00420">
    <property type="entry name" value="RNGMNOXGNASE"/>
</dbReference>
<dbReference type="EMBL" id="CP034587">
    <property type="protein sequence ID" value="AZQ70553.1"/>
    <property type="molecule type" value="Genomic_DNA"/>
</dbReference>
<dbReference type="PANTHER" id="PTHR43422:SF3">
    <property type="entry name" value="THIAMINE THIAZOLE SYNTHASE"/>
    <property type="match status" value="1"/>
</dbReference>
<dbReference type="PANTHER" id="PTHR43422">
    <property type="entry name" value="THIAMINE THIAZOLE SYNTHASE"/>
    <property type="match status" value="1"/>
</dbReference>
<dbReference type="RefSeq" id="WP_126913118.1">
    <property type="nucleotide sequence ID" value="NZ_CP034587.1"/>
</dbReference>
<dbReference type="SUPFAM" id="SSF51905">
    <property type="entry name" value="FAD/NAD(P)-binding domain"/>
    <property type="match status" value="1"/>
</dbReference>
<sequence length="473" mass="49842">MSDAHSDGGVVPGRRAVVLGGGMAGMLAASALADHADEVVVVERDRLPSGALPRKGLPQARHAHLMLAGGARAVESLLPGITDRWLAGGARRVALPTALVSLSSQGWIPRTPEAQFLISCSRDLLDAVVRERVLAHPRITLRDGVEVHGLLGDARRVTGVRIGEAGAPEARPLPAALVVDATGRGSQAARWLMELGLPAVREETVDSGLVYATRLFRAPLGAEDFPVVSVAPRPDSLLPGQGVTMHPVEGGRWLVTLSGTRGGEPSREDAEFEPFARRLRHPLVADLIAGAEPLTGVRLNRSTVNRRRYFERMASWPGGFVVTGDAVAAYNPVYGHGMSVAAAGAVALREVLAGEVLGDPRSARRAQRAVARTVDGPWAMAVGEDIHYPGAIGERPPAAARLLRGYVQRMILTATVDPALTRAMVNVMTLAAPMSALFTPTVLARVARGPRRLPPPEPPITAAELARAGLAPA</sequence>
<proteinExistence type="predicted"/>
<dbReference type="Pfam" id="PF12831">
    <property type="entry name" value="FAD_oxidored"/>
    <property type="match status" value="1"/>
</dbReference>
<dbReference type="Gene3D" id="3.50.50.60">
    <property type="entry name" value="FAD/NAD(P)-binding domain"/>
    <property type="match status" value="1"/>
</dbReference>
<dbReference type="Proteomes" id="UP000267900">
    <property type="component" value="Chromosome"/>
</dbReference>
<evidence type="ECO:0000313" key="2">
    <source>
        <dbReference type="Proteomes" id="UP000267900"/>
    </source>
</evidence>
<reference evidence="1 2" key="1">
    <citation type="submission" date="2018-12" db="EMBL/GenBank/DDBJ databases">
        <title>The whole draft genome of Streptomyce luteoverticillatus CGMCC 15060.</title>
        <authorList>
            <person name="Feng Z."/>
            <person name="Chen G."/>
            <person name="Zhang J."/>
            <person name="Zhu H."/>
            <person name="Yu X."/>
            <person name="Zhang W."/>
            <person name="Zhang X."/>
        </authorList>
    </citation>
    <scope>NUCLEOTIDE SEQUENCE [LARGE SCALE GENOMIC DNA]</scope>
    <source>
        <strain evidence="1 2">CGMCC 15060</strain>
    </source>
</reference>
<gene>
    <name evidence="1" type="ORF">EKH77_04370</name>
</gene>
<organism evidence="1 2">
    <name type="scientific">Streptomyces luteoverticillatus</name>
    <name type="common">Streptoverticillium luteoverticillatus</name>
    <dbReference type="NCBI Taxonomy" id="66425"/>
    <lineage>
        <taxon>Bacteria</taxon>
        <taxon>Bacillati</taxon>
        <taxon>Actinomycetota</taxon>
        <taxon>Actinomycetes</taxon>
        <taxon>Kitasatosporales</taxon>
        <taxon>Streptomycetaceae</taxon>
        <taxon>Streptomyces</taxon>
    </lineage>
</organism>